<dbReference type="RefSeq" id="XP_047778563.1">
    <property type="nucleotide sequence ID" value="XM_047923192.1"/>
</dbReference>
<dbReference type="GeneID" id="72003924"/>
<sequence length="420" mass="48504">MFRPPYYHVPQELCDEVIDYLWDDVPTLQACAVACHGWVWRAQRHIFRSVAINNATRFERFSRLIKTKPRIATYVRVLTIAKARRSKTKLDRAWPELLQTLRGVEDLTLGRWVEVFSMQQVFKQNLPALFQRIRVLRLTNTSVGDVADLVCLLSACSAMHTLHLDNTRMVWPNWDQVDSIPSVDSPQLHALSLTPTHAVPITDIWAEGLIRATIRRLELELITPDLFLSCRPVLRAMENTLEELVILVTGTKLRRRPLSGTLPPMKRLRRIHLRVKMLDAKQPIPRQYEWMLGFLRLLRIWESNSHLSEVVLSWRTSDLASMKTSPPWDEFDFGMAKLAKANDKLRFTLNVLDDTGIQNQWIYMVGLGLHAFPSLRKLRTTLAVNMGSSWDEHETFGGSLSNPKQWAFHFDPQTVSVPKV</sequence>
<proteinExistence type="predicted"/>
<organism evidence="1 2">
    <name type="scientific">Rhodofomes roseus</name>
    <dbReference type="NCBI Taxonomy" id="34475"/>
    <lineage>
        <taxon>Eukaryota</taxon>
        <taxon>Fungi</taxon>
        <taxon>Dikarya</taxon>
        <taxon>Basidiomycota</taxon>
        <taxon>Agaricomycotina</taxon>
        <taxon>Agaricomycetes</taxon>
        <taxon>Polyporales</taxon>
        <taxon>Rhodofomes</taxon>
    </lineage>
</organism>
<reference evidence="1 2" key="1">
    <citation type="journal article" date="2021" name="Environ. Microbiol.">
        <title>Gene family expansions and transcriptome signatures uncover fungal adaptations to wood decay.</title>
        <authorList>
            <person name="Hage H."/>
            <person name="Miyauchi S."/>
            <person name="Viragh M."/>
            <person name="Drula E."/>
            <person name="Min B."/>
            <person name="Chaduli D."/>
            <person name="Navarro D."/>
            <person name="Favel A."/>
            <person name="Norest M."/>
            <person name="Lesage-Meessen L."/>
            <person name="Balint B."/>
            <person name="Merenyi Z."/>
            <person name="de Eugenio L."/>
            <person name="Morin E."/>
            <person name="Martinez A.T."/>
            <person name="Baldrian P."/>
            <person name="Stursova M."/>
            <person name="Martinez M.J."/>
            <person name="Novotny C."/>
            <person name="Magnuson J.K."/>
            <person name="Spatafora J.W."/>
            <person name="Maurice S."/>
            <person name="Pangilinan J."/>
            <person name="Andreopoulos W."/>
            <person name="LaButti K."/>
            <person name="Hundley H."/>
            <person name="Na H."/>
            <person name="Kuo A."/>
            <person name="Barry K."/>
            <person name="Lipzen A."/>
            <person name="Henrissat B."/>
            <person name="Riley R."/>
            <person name="Ahrendt S."/>
            <person name="Nagy L.G."/>
            <person name="Grigoriev I.V."/>
            <person name="Martin F."/>
            <person name="Rosso M.N."/>
        </authorList>
    </citation>
    <scope>NUCLEOTIDE SEQUENCE [LARGE SCALE GENOMIC DNA]</scope>
    <source>
        <strain evidence="1 2">CIRM-BRFM 1785</strain>
    </source>
</reference>
<protein>
    <recommendedName>
        <fullName evidence="3">F-box domain-containing protein</fullName>
    </recommendedName>
</protein>
<keyword evidence="2" id="KW-1185">Reference proteome</keyword>
<evidence type="ECO:0000313" key="2">
    <source>
        <dbReference type="Proteomes" id="UP000814176"/>
    </source>
</evidence>
<dbReference type="EMBL" id="JADCUA010000011">
    <property type="protein sequence ID" value="KAH9836278.1"/>
    <property type="molecule type" value="Genomic_DNA"/>
</dbReference>
<comment type="caution">
    <text evidence="1">The sequence shown here is derived from an EMBL/GenBank/DDBJ whole genome shotgun (WGS) entry which is preliminary data.</text>
</comment>
<accession>A0ABQ8KEW1</accession>
<evidence type="ECO:0000313" key="1">
    <source>
        <dbReference type="EMBL" id="KAH9836278.1"/>
    </source>
</evidence>
<dbReference type="SUPFAM" id="SSF52047">
    <property type="entry name" value="RNI-like"/>
    <property type="match status" value="1"/>
</dbReference>
<evidence type="ECO:0008006" key="3">
    <source>
        <dbReference type="Google" id="ProtNLM"/>
    </source>
</evidence>
<name>A0ABQ8KEW1_9APHY</name>
<gene>
    <name evidence="1" type="ORF">C8Q71DRAFT_74922</name>
</gene>
<dbReference type="Proteomes" id="UP000814176">
    <property type="component" value="Unassembled WGS sequence"/>
</dbReference>